<dbReference type="EC" id="6.1.1.11" evidence="12"/>
<dbReference type="PANTHER" id="PTHR43697">
    <property type="entry name" value="SERYL-TRNA SYNTHETASE"/>
    <property type="match status" value="1"/>
</dbReference>
<keyword evidence="8 12" id="KW-0648">Protein biosynthesis</keyword>
<dbReference type="InterPro" id="IPR015866">
    <property type="entry name" value="Ser-tRNA-synth_1_N"/>
</dbReference>
<dbReference type="RefSeq" id="WP_386047051.1">
    <property type="nucleotide sequence ID" value="NZ_JBHUIO010000006.1"/>
</dbReference>
<protein>
    <recommendedName>
        <fullName evidence="12">Serine--tRNA ligase</fullName>
        <ecNumber evidence="12">6.1.1.11</ecNumber>
    </recommendedName>
    <alternativeName>
        <fullName evidence="12">Seryl-tRNA synthetase</fullName>
        <shortName evidence="12">SerRS</shortName>
    </alternativeName>
    <alternativeName>
        <fullName evidence="12">Seryl-tRNA(Ser/Sec) synthetase</fullName>
    </alternativeName>
</protein>
<dbReference type="HAMAP" id="MF_00176">
    <property type="entry name" value="Ser_tRNA_synth_type1"/>
    <property type="match status" value="1"/>
</dbReference>
<dbReference type="Pfam" id="PF02403">
    <property type="entry name" value="Seryl_tRNA_N"/>
    <property type="match status" value="1"/>
</dbReference>
<dbReference type="SUPFAM" id="SSF46589">
    <property type="entry name" value="tRNA-binding arm"/>
    <property type="match status" value="1"/>
</dbReference>
<feature type="binding site" evidence="12">
    <location>
        <begin position="349"/>
        <end position="352"/>
    </location>
    <ligand>
        <name>ATP</name>
        <dbReference type="ChEBI" id="CHEBI:30616"/>
    </ligand>
</feature>
<feature type="binding site" evidence="12">
    <location>
        <begin position="231"/>
        <end position="233"/>
    </location>
    <ligand>
        <name>L-serine</name>
        <dbReference type="ChEBI" id="CHEBI:33384"/>
    </ligand>
</feature>
<dbReference type="PANTHER" id="PTHR43697:SF1">
    <property type="entry name" value="SERINE--TRNA LIGASE"/>
    <property type="match status" value="1"/>
</dbReference>
<evidence type="ECO:0000256" key="4">
    <source>
        <dbReference type="ARBA" id="ARBA00022490"/>
    </source>
</evidence>
<accession>A0ABW4ZZD1</accession>
<dbReference type="EMBL" id="JBHUIO010000006">
    <property type="protein sequence ID" value="MFD2170773.1"/>
    <property type="molecule type" value="Genomic_DNA"/>
</dbReference>
<dbReference type="CDD" id="cd00770">
    <property type="entry name" value="SerRS_core"/>
    <property type="match status" value="1"/>
</dbReference>
<dbReference type="InterPro" id="IPR010978">
    <property type="entry name" value="tRNA-bd_arm"/>
</dbReference>
<evidence type="ECO:0000256" key="12">
    <source>
        <dbReference type="HAMAP-Rule" id="MF_00176"/>
    </source>
</evidence>
<dbReference type="PROSITE" id="PS50862">
    <property type="entry name" value="AA_TRNA_LIGASE_II"/>
    <property type="match status" value="1"/>
</dbReference>
<comment type="similarity">
    <text evidence="3 12">Belongs to the class-II aminoacyl-tRNA synthetase family. Type-1 seryl-tRNA synthetase subfamily.</text>
</comment>
<dbReference type="InterPro" id="IPR002317">
    <property type="entry name" value="Ser-tRNA-ligase_type_1"/>
</dbReference>
<evidence type="ECO:0000313" key="16">
    <source>
        <dbReference type="Proteomes" id="UP001597343"/>
    </source>
</evidence>
<dbReference type="NCBIfam" id="TIGR00414">
    <property type="entry name" value="serS"/>
    <property type="match status" value="1"/>
</dbReference>
<evidence type="ECO:0000256" key="11">
    <source>
        <dbReference type="ARBA" id="ARBA00048823"/>
    </source>
</evidence>
<keyword evidence="13" id="KW-0175">Coiled coil</keyword>
<evidence type="ECO:0000256" key="10">
    <source>
        <dbReference type="ARBA" id="ARBA00047929"/>
    </source>
</evidence>
<feature type="binding site" evidence="12">
    <location>
        <begin position="262"/>
        <end position="264"/>
    </location>
    <ligand>
        <name>ATP</name>
        <dbReference type="ChEBI" id="CHEBI:30616"/>
    </ligand>
</feature>
<evidence type="ECO:0000256" key="8">
    <source>
        <dbReference type="ARBA" id="ARBA00022917"/>
    </source>
</evidence>
<comment type="subcellular location">
    <subcellularLocation>
        <location evidence="1 12">Cytoplasm</location>
    </subcellularLocation>
</comment>
<dbReference type="InterPro" id="IPR045864">
    <property type="entry name" value="aa-tRNA-synth_II/BPL/LPL"/>
</dbReference>
<feature type="domain" description="Aminoacyl-transfer RNA synthetases class-II family profile" evidence="14">
    <location>
        <begin position="172"/>
        <end position="410"/>
    </location>
</feature>
<evidence type="ECO:0000256" key="2">
    <source>
        <dbReference type="ARBA" id="ARBA00005045"/>
    </source>
</evidence>
<feature type="binding site" evidence="12">
    <location>
        <position position="285"/>
    </location>
    <ligand>
        <name>L-serine</name>
        <dbReference type="ChEBI" id="CHEBI:33384"/>
    </ligand>
</feature>
<dbReference type="InterPro" id="IPR006195">
    <property type="entry name" value="aa-tRNA-synth_II"/>
</dbReference>
<comment type="subunit">
    <text evidence="12">Homodimer. The tRNA molecule binds across the dimer.</text>
</comment>
<dbReference type="Pfam" id="PF00587">
    <property type="entry name" value="tRNA-synt_2b"/>
    <property type="match status" value="1"/>
</dbReference>
<dbReference type="InterPro" id="IPR042103">
    <property type="entry name" value="SerRS_1_N_sf"/>
</dbReference>
<evidence type="ECO:0000256" key="3">
    <source>
        <dbReference type="ARBA" id="ARBA00010728"/>
    </source>
</evidence>
<comment type="catalytic activity">
    <reaction evidence="10 12">
        <text>tRNA(Sec) + L-serine + ATP = L-seryl-tRNA(Sec) + AMP + diphosphate + H(+)</text>
        <dbReference type="Rhea" id="RHEA:42580"/>
        <dbReference type="Rhea" id="RHEA-COMP:9742"/>
        <dbReference type="Rhea" id="RHEA-COMP:10128"/>
        <dbReference type="ChEBI" id="CHEBI:15378"/>
        <dbReference type="ChEBI" id="CHEBI:30616"/>
        <dbReference type="ChEBI" id="CHEBI:33019"/>
        <dbReference type="ChEBI" id="CHEBI:33384"/>
        <dbReference type="ChEBI" id="CHEBI:78442"/>
        <dbReference type="ChEBI" id="CHEBI:78533"/>
        <dbReference type="ChEBI" id="CHEBI:456215"/>
        <dbReference type="EC" id="6.1.1.11"/>
    </reaction>
</comment>
<dbReference type="GO" id="GO:0004828">
    <property type="term" value="F:serine-tRNA ligase activity"/>
    <property type="evidence" value="ECO:0007669"/>
    <property type="project" value="UniProtKB-EC"/>
</dbReference>
<feature type="binding site" evidence="12">
    <location>
        <position position="385"/>
    </location>
    <ligand>
        <name>L-serine</name>
        <dbReference type="ChEBI" id="CHEBI:33384"/>
    </ligand>
</feature>
<keyword evidence="5 12" id="KW-0436">Ligase</keyword>
<comment type="function">
    <text evidence="12">Catalyzes the attachment of serine to tRNA(Ser). Is also able to aminoacylate tRNA(Sec) with serine, to form the misacylated tRNA L-seryl-tRNA(Sec), which will be further converted into selenocysteinyl-tRNA(Sec).</text>
</comment>
<dbReference type="Gene3D" id="3.30.930.10">
    <property type="entry name" value="Bira Bifunctional Protein, Domain 2"/>
    <property type="match status" value="1"/>
</dbReference>
<keyword evidence="16" id="KW-1185">Reference proteome</keyword>
<dbReference type="PIRSF" id="PIRSF001529">
    <property type="entry name" value="Ser-tRNA-synth_IIa"/>
    <property type="match status" value="1"/>
</dbReference>
<keyword evidence="7 12" id="KW-0067">ATP-binding</keyword>
<dbReference type="Proteomes" id="UP001597343">
    <property type="component" value="Unassembled WGS sequence"/>
</dbReference>
<evidence type="ECO:0000313" key="15">
    <source>
        <dbReference type="EMBL" id="MFD2170773.1"/>
    </source>
</evidence>
<dbReference type="Gene3D" id="1.10.287.40">
    <property type="entry name" value="Serine-tRNA synthetase, tRNA binding domain"/>
    <property type="match status" value="1"/>
</dbReference>
<evidence type="ECO:0000256" key="13">
    <source>
        <dbReference type="SAM" id="Coils"/>
    </source>
</evidence>
<dbReference type="SUPFAM" id="SSF55681">
    <property type="entry name" value="Class II aaRS and biotin synthetases"/>
    <property type="match status" value="1"/>
</dbReference>
<proteinExistence type="inferred from homology"/>
<dbReference type="InterPro" id="IPR002314">
    <property type="entry name" value="aa-tRNA-synt_IIb"/>
</dbReference>
<gene>
    <name evidence="12 15" type="primary">serS</name>
    <name evidence="15" type="ORF">ACFSOY_12265</name>
</gene>
<dbReference type="PRINTS" id="PR00981">
    <property type="entry name" value="TRNASYNTHSER"/>
</dbReference>
<evidence type="ECO:0000256" key="9">
    <source>
        <dbReference type="ARBA" id="ARBA00023146"/>
    </source>
</evidence>
<feature type="coiled-coil region" evidence="13">
    <location>
        <begin position="31"/>
        <end position="96"/>
    </location>
</feature>
<evidence type="ECO:0000256" key="1">
    <source>
        <dbReference type="ARBA" id="ARBA00004496"/>
    </source>
</evidence>
<evidence type="ECO:0000256" key="5">
    <source>
        <dbReference type="ARBA" id="ARBA00022598"/>
    </source>
</evidence>
<keyword evidence="4 12" id="KW-0963">Cytoplasm</keyword>
<comment type="caution">
    <text evidence="12">Lacks conserved residue(s) required for the propagation of feature annotation.</text>
</comment>
<evidence type="ECO:0000256" key="6">
    <source>
        <dbReference type="ARBA" id="ARBA00022741"/>
    </source>
</evidence>
<dbReference type="InterPro" id="IPR033729">
    <property type="entry name" value="SerRS_core"/>
</dbReference>
<evidence type="ECO:0000259" key="14">
    <source>
        <dbReference type="PROSITE" id="PS50862"/>
    </source>
</evidence>
<keyword evidence="9 12" id="KW-0030">Aminoacyl-tRNA synthetase</keyword>
<comment type="caution">
    <text evidence="15">The sequence shown here is derived from an EMBL/GenBank/DDBJ whole genome shotgun (WGS) entry which is preliminary data.</text>
</comment>
<comment type="pathway">
    <text evidence="2 12">Aminoacyl-tRNA biosynthesis; selenocysteinyl-tRNA(Sec) biosynthesis; L-seryl-tRNA(Sec) from L-serine and tRNA(Sec): step 1/1.</text>
</comment>
<organism evidence="15 16">
    <name type="scientific">Tumebacillus lipolyticus</name>
    <dbReference type="NCBI Taxonomy" id="1280370"/>
    <lineage>
        <taxon>Bacteria</taxon>
        <taxon>Bacillati</taxon>
        <taxon>Bacillota</taxon>
        <taxon>Bacilli</taxon>
        <taxon>Bacillales</taxon>
        <taxon>Alicyclobacillaceae</taxon>
        <taxon>Tumebacillus</taxon>
    </lineage>
</organism>
<comment type="catalytic activity">
    <reaction evidence="11 12">
        <text>tRNA(Ser) + L-serine + ATP = L-seryl-tRNA(Ser) + AMP + diphosphate + H(+)</text>
        <dbReference type="Rhea" id="RHEA:12292"/>
        <dbReference type="Rhea" id="RHEA-COMP:9669"/>
        <dbReference type="Rhea" id="RHEA-COMP:9703"/>
        <dbReference type="ChEBI" id="CHEBI:15378"/>
        <dbReference type="ChEBI" id="CHEBI:30616"/>
        <dbReference type="ChEBI" id="CHEBI:33019"/>
        <dbReference type="ChEBI" id="CHEBI:33384"/>
        <dbReference type="ChEBI" id="CHEBI:78442"/>
        <dbReference type="ChEBI" id="CHEBI:78533"/>
        <dbReference type="ChEBI" id="CHEBI:456215"/>
        <dbReference type="EC" id="6.1.1.11"/>
    </reaction>
</comment>
<keyword evidence="6 12" id="KW-0547">Nucleotide-binding</keyword>
<comment type="domain">
    <text evidence="12">Consists of two distinct domains, a catalytic core and a N-terminal extension that is involved in tRNA binding.</text>
</comment>
<name>A0ABW4ZZD1_9BACL</name>
<sequence length="426" mass="48123">MLDPKVLRSEPERVRQALQNRGESAEALDQFLELDKRRRELLVEVEQLKARRNAVSQEVAKLKKSGENADAIIAEMREVGDRIKALDEELRTVEERTHHQLLCIPNLPHESVPIGLTEEENVEFKQVGTIPSFSFTPKSHWDLATELGIIDFEAAAKVTGARFSFYKGLGARIERALINFMLDIHIDEHGYTEVLPPFIVNRASMTGTGNLPKFEEDAFKLVDTDYFLTPTAEVPVTNYYRDEILTAEQLPVYFVAYTPCFRSEAGSAGRDTRGLIRQHQFNKVEMVKFSHPDRSYQEWEELVGHAETILQRLGLPYRALDMCTGDLGFGAAKKTDLEVWMPGADTYREISSCTNFEDFQARRANIRFRPEAGAKPEFVHTINGSGLAVGRTVAAILENYQQEDGSVLIPEALVPYMGGVTKIEKK</sequence>
<evidence type="ECO:0000256" key="7">
    <source>
        <dbReference type="ARBA" id="ARBA00022840"/>
    </source>
</evidence>
<reference evidence="16" key="1">
    <citation type="journal article" date="2019" name="Int. J. Syst. Evol. Microbiol.">
        <title>The Global Catalogue of Microorganisms (GCM) 10K type strain sequencing project: providing services to taxonomists for standard genome sequencing and annotation.</title>
        <authorList>
            <consortium name="The Broad Institute Genomics Platform"/>
            <consortium name="The Broad Institute Genome Sequencing Center for Infectious Disease"/>
            <person name="Wu L."/>
            <person name="Ma J."/>
        </authorList>
    </citation>
    <scope>NUCLEOTIDE SEQUENCE [LARGE SCALE GENOMIC DNA]</scope>
    <source>
        <strain evidence="16">CGMCC 1.13574</strain>
    </source>
</reference>